<protein>
    <submittedName>
        <fullName evidence="2">Uncharacterized protein</fullName>
    </submittedName>
</protein>
<comment type="caution">
    <text evidence="2">The sequence shown here is derived from an EMBL/GenBank/DDBJ whole genome shotgun (WGS) entry which is preliminary data.</text>
</comment>
<dbReference type="EMBL" id="DRYQ01000062">
    <property type="protein sequence ID" value="HHQ50556.1"/>
    <property type="molecule type" value="Genomic_DNA"/>
</dbReference>
<name>A0A7J3Z6Z9_9CREN</name>
<reference evidence="2" key="1">
    <citation type="journal article" date="2020" name="mSystems">
        <title>Genome- and Community-Level Interaction Insights into Carbon Utilization and Element Cycling Functions of Hydrothermarchaeota in Hydrothermal Sediment.</title>
        <authorList>
            <person name="Zhou Z."/>
            <person name="Liu Y."/>
            <person name="Xu W."/>
            <person name="Pan J."/>
            <person name="Luo Z.H."/>
            <person name="Li M."/>
        </authorList>
    </citation>
    <scope>NUCLEOTIDE SEQUENCE [LARGE SCALE GENOMIC DNA]</scope>
    <source>
        <strain evidence="2">SpSt-1105</strain>
    </source>
</reference>
<keyword evidence="1" id="KW-0472">Membrane</keyword>
<organism evidence="2">
    <name type="scientific">Ignisphaera aggregans</name>
    <dbReference type="NCBI Taxonomy" id="334771"/>
    <lineage>
        <taxon>Archaea</taxon>
        <taxon>Thermoproteota</taxon>
        <taxon>Thermoprotei</taxon>
        <taxon>Desulfurococcales</taxon>
        <taxon>Desulfurococcaceae</taxon>
        <taxon>Ignisphaera</taxon>
    </lineage>
</organism>
<dbReference type="AlphaFoldDB" id="A0A7J3Z6Z9"/>
<sequence length="113" mass="12360">MAEHLSLDINVKSVLGSLAVIAFLFLIVGIWLKYASPSLKIPDELFVGAAVVLGFIISMGIYSITDLGLILSFILGYIPALLLLTLATPIGLILLLLDFILLIFTIAYYYEVR</sequence>
<feature type="transmembrane region" description="Helical" evidence="1">
    <location>
        <begin position="68"/>
        <end position="87"/>
    </location>
</feature>
<keyword evidence="1" id="KW-0812">Transmembrane</keyword>
<evidence type="ECO:0000256" key="1">
    <source>
        <dbReference type="SAM" id="Phobius"/>
    </source>
</evidence>
<feature type="transmembrane region" description="Helical" evidence="1">
    <location>
        <begin position="44"/>
        <end position="62"/>
    </location>
</feature>
<feature type="transmembrane region" description="Helical" evidence="1">
    <location>
        <begin position="92"/>
        <end position="110"/>
    </location>
</feature>
<gene>
    <name evidence="2" type="ORF">ENM66_04310</name>
</gene>
<evidence type="ECO:0000313" key="2">
    <source>
        <dbReference type="EMBL" id="HHQ50556.1"/>
    </source>
</evidence>
<proteinExistence type="predicted"/>
<keyword evidence="1" id="KW-1133">Transmembrane helix</keyword>
<accession>A0A7J3Z6Z9</accession>
<feature type="transmembrane region" description="Helical" evidence="1">
    <location>
        <begin position="14"/>
        <end position="32"/>
    </location>
</feature>